<evidence type="ECO:0000256" key="1">
    <source>
        <dbReference type="ARBA" id="ARBA00022676"/>
    </source>
</evidence>
<dbReference type="GO" id="GO:0000162">
    <property type="term" value="P:L-tryptophan biosynthetic process"/>
    <property type="evidence" value="ECO:0007669"/>
    <property type="project" value="InterPro"/>
</dbReference>
<dbReference type="PANTHER" id="PTHR43285">
    <property type="entry name" value="ANTHRANILATE PHOSPHORIBOSYLTRANSFERASE"/>
    <property type="match status" value="1"/>
</dbReference>
<evidence type="ECO:0000313" key="4">
    <source>
        <dbReference type="EMBL" id="EPS40471.1"/>
    </source>
</evidence>
<accession>S8AH35</accession>
<dbReference type="Gene3D" id="3.40.1030.10">
    <property type="entry name" value="Nucleoside phosphorylase/phosphoribosyltransferase catalytic domain"/>
    <property type="match status" value="1"/>
</dbReference>
<dbReference type="OMA" id="IRTFFNM"/>
<sequence>MAADLSITPLLKLLAQYQESEDKTVSHDLVVSVTAAFASILTENGINEAQRSALLTAMSFSGLSYNSDIITPIVKVMRSVAVKVPIDFHDREFATKKLKLKRHNYHGGFVDIVGTGGDGHNTFNVSTTSALLASPYLLIAKHGNRAATSVSGSSDMISALAGSPSVLSVPPEAVGPILTHHSNLAFLFAPTYHPSLATVAKLRRELGFSTIFNVLGPLANPIEGIEARILGVKNKRLGNVFARVLQLMGIQKGMVVCGDVGRGLDEISPCGTTSCWRLVAAPAGSPPGTLASISEFQLHPERDFGLALHPLEECKSRSPHENADIVKSILRNEVPTGDPIMDYCLLNSAALLVVAEVVDDWKEAVGLIQQAMQEKASLKEWEAYAAACDALHQKNSK</sequence>
<dbReference type="AlphaFoldDB" id="S8AH35"/>
<name>S8AH35_DACHA</name>
<keyword evidence="1" id="KW-0328">Glycosyltransferase</keyword>
<dbReference type="Proteomes" id="UP000015100">
    <property type="component" value="Unassembled WGS sequence"/>
</dbReference>
<dbReference type="InterPro" id="IPR035902">
    <property type="entry name" value="Nuc_phospho_transferase"/>
</dbReference>
<dbReference type="InterPro" id="IPR000312">
    <property type="entry name" value="Glycosyl_Trfase_fam3"/>
</dbReference>
<dbReference type="NCBIfam" id="TIGR01245">
    <property type="entry name" value="trpD"/>
    <property type="match status" value="1"/>
</dbReference>
<dbReference type="InterPro" id="IPR005940">
    <property type="entry name" value="Anthranilate_Pribosyl_Tfrase"/>
</dbReference>
<dbReference type="eggNOG" id="KOG1438">
    <property type="taxonomic scope" value="Eukaryota"/>
</dbReference>
<dbReference type="HOGENOM" id="CLU_034315_2_0_1"/>
<keyword evidence="5" id="KW-1185">Reference proteome</keyword>
<dbReference type="Pfam" id="PF00591">
    <property type="entry name" value="Glycos_transf_3"/>
    <property type="match status" value="1"/>
</dbReference>
<evidence type="ECO:0000256" key="2">
    <source>
        <dbReference type="ARBA" id="ARBA00022679"/>
    </source>
</evidence>
<keyword evidence="2" id="KW-0808">Transferase</keyword>
<evidence type="ECO:0000259" key="3">
    <source>
        <dbReference type="Pfam" id="PF00591"/>
    </source>
</evidence>
<dbReference type="STRING" id="1284197.S8AH35"/>
<dbReference type="PANTHER" id="PTHR43285:SF2">
    <property type="entry name" value="ANTHRANILATE PHOSPHORIBOSYLTRANSFERASE"/>
    <property type="match status" value="1"/>
</dbReference>
<dbReference type="OrthoDB" id="427800at2759"/>
<proteinExistence type="predicted"/>
<comment type="caution">
    <text evidence="4">The sequence shown here is derived from an EMBL/GenBank/DDBJ whole genome shotgun (WGS) entry which is preliminary data.</text>
</comment>
<organism evidence="4 5">
    <name type="scientific">Dactylellina haptotyla (strain CBS 200.50)</name>
    <name type="common">Nematode-trapping fungus</name>
    <name type="synonym">Monacrosporium haptotylum</name>
    <dbReference type="NCBI Taxonomy" id="1284197"/>
    <lineage>
        <taxon>Eukaryota</taxon>
        <taxon>Fungi</taxon>
        <taxon>Dikarya</taxon>
        <taxon>Ascomycota</taxon>
        <taxon>Pezizomycotina</taxon>
        <taxon>Orbiliomycetes</taxon>
        <taxon>Orbiliales</taxon>
        <taxon>Orbiliaceae</taxon>
        <taxon>Dactylellina</taxon>
    </lineage>
</organism>
<dbReference type="EMBL" id="AQGS01000359">
    <property type="protein sequence ID" value="EPS40471.1"/>
    <property type="molecule type" value="Genomic_DNA"/>
</dbReference>
<feature type="domain" description="Glycosyl transferase family 3" evidence="3">
    <location>
        <begin position="108"/>
        <end position="373"/>
    </location>
</feature>
<dbReference type="SUPFAM" id="SSF52418">
    <property type="entry name" value="Nucleoside phosphorylase/phosphoribosyltransferase catalytic domain"/>
    <property type="match status" value="1"/>
</dbReference>
<dbReference type="GO" id="GO:0004048">
    <property type="term" value="F:anthranilate phosphoribosyltransferase activity"/>
    <property type="evidence" value="ECO:0007669"/>
    <property type="project" value="InterPro"/>
</dbReference>
<evidence type="ECO:0000313" key="5">
    <source>
        <dbReference type="Proteomes" id="UP000015100"/>
    </source>
</evidence>
<protein>
    <recommendedName>
        <fullName evidence="3">Glycosyl transferase family 3 domain-containing protein</fullName>
    </recommendedName>
</protein>
<gene>
    <name evidence="4" type="ORF">H072_5694</name>
</gene>
<reference evidence="4 5" key="1">
    <citation type="journal article" date="2013" name="PLoS Genet.">
        <title>Genomic mechanisms accounting for the adaptation to parasitism in nematode-trapping fungi.</title>
        <authorList>
            <person name="Meerupati T."/>
            <person name="Andersson K.M."/>
            <person name="Friman E."/>
            <person name="Kumar D."/>
            <person name="Tunlid A."/>
            <person name="Ahren D."/>
        </authorList>
    </citation>
    <scope>NUCLEOTIDE SEQUENCE [LARGE SCALE GENOMIC DNA]</scope>
    <source>
        <strain evidence="4 5">CBS 200.50</strain>
    </source>
</reference>
<reference evidence="5" key="2">
    <citation type="submission" date="2013-04" db="EMBL/GenBank/DDBJ databases">
        <title>Genomic mechanisms accounting for the adaptation to parasitism in nematode-trapping fungi.</title>
        <authorList>
            <person name="Ahren D.G."/>
        </authorList>
    </citation>
    <scope>NUCLEOTIDE SEQUENCE [LARGE SCALE GENOMIC DNA]</scope>
    <source>
        <strain evidence="5">CBS 200.50</strain>
    </source>
</reference>
<dbReference type="GO" id="GO:0005829">
    <property type="term" value="C:cytosol"/>
    <property type="evidence" value="ECO:0007669"/>
    <property type="project" value="TreeGrafter"/>
</dbReference>